<proteinExistence type="predicted"/>
<accession>A0AAT9HH30</accession>
<dbReference type="InterPro" id="IPR041605">
    <property type="entry name" value="Exo_C"/>
</dbReference>
<reference evidence="2" key="2">
    <citation type="submission" date="2024-07" db="EMBL/GenBank/DDBJ databases">
        <title>Streptomyces haneummycinica sp. nov., a new antibiotic-producing actinobacterium isolated from marine sediment.</title>
        <authorList>
            <person name="Uemura M."/>
            <person name="Hamada M."/>
            <person name="Hirano S."/>
            <person name="Kobayashi K."/>
            <person name="Ohshiro T."/>
            <person name="Kobayashi T."/>
            <person name="Terahara T."/>
        </authorList>
    </citation>
    <scope>NUCLEOTIDE SEQUENCE</scope>
    <source>
        <strain evidence="2">KM77-8</strain>
    </source>
</reference>
<dbReference type="Pfam" id="PF18305">
    <property type="entry name" value="DNA_pol_A_exoN"/>
    <property type="match status" value="1"/>
</dbReference>
<dbReference type="AlphaFoldDB" id="A0AAT9HH30"/>
<name>A0AAT9HH30_9ACTN</name>
<evidence type="ECO:0000259" key="1">
    <source>
        <dbReference type="Pfam" id="PF18305"/>
    </source>
</evidence>
<dbReference type="EMBL" id="AP035768">
    <property type="protein sequence ID" value="BFO16470.1"/>
    <property type="molecule type" value="Genomic_DNA"/>
</dbReference>
<protein>
    <recommendedName>
        <fullName evidence="1">3'-5' exonuclease C-terminal domain-containing protein</fullName>
    </recommendedName>
</protein>
<gene>
    <name evidence="2" type="ORF">SHKM778_28580</name>
</gene>
<evidence type="ECO:0000313" key="2">
    <source>
        <dbReference type="EMBL" id="BFO16470.1"/>
    </source>
</evidence>
<reference evidence="2" key="1">
    <citation type="submission" date="2024-06" db="EMBL/GenBank/DDBJ databases">
        <authorList>
            <consortium name="consrtm"/>
            <person name="Uemura M."/>
            <person name="Terahara T."/>
        </authorList>
    </citation>
    <scope>NUCLEOTIDE SEQUENCE</scope>
    <source>
        <strain evidence="2">KM77-8</strain>
    </source>
</reference>
<sequence>MGRQGPGGRGAAVRGAGGVSALAERLGMPAENLITPDTVRRVCWEPPQPGDRQAVASALGAYGARAWQVEQVTPVLVAALASAADA</sequence>
<feature type="domain" description="3'-5' exonuclease C-terminal" evidence="1">
    <location>
        <begin position="18"/>
        <end position="80"/>
    </location>
</feature>
<organism evidence="2">
    <name type="scientific">Streptomyces haneummycinicus</name>
    <dbReference type="NCBI Taxonomy" id="3074435"/>
    <lineage>
        <taxon>Bacteria</taxon>
        <taxon>Bacillati</taxon>
        <taxon>Actinomycetota</taxon>
        <taxon>Actinomycetes</taxon>
        <taxon>Kitasatosporales</taxon>
        <taxon>Streptomycetaceae</taxon>
        <taxon>Streptomyces</taxon>
    </lineage>
</organism>
<dbReference type="Gene3D" id="1.10.150.80">
    <property type="entry name" value="HRDC domain"/>
    <property type="match status" value="1"/>
</dbReference>
<dbReference type="InterPro" id="IPR044876">
    <property type="entry name" value="HRDC_dom_sf"/>
</dbReference>